<dbReference type="InterPro" id="IPR013321">
    <property type="entry name" value="Arc_rbn_hlx_hlx"/>
</dbReference>
<dbReference type="Gene3D" id="1.10.1220.10">
    <property type="entry name" value="Met repressor-like"/>
    <property type="match status" value="1"/>
</dbReference>
<proteinExistence type="predicted"/>
<dbReference type="Proteomes" id="UP000016201">
    <property type="component" value="Unassembled WGS sequence"/>
</dbReference>
<dbReference type="GO" id="GO:0006355">
    <property type="term" value="P:regulation of DNA-templated transcription"/>
    <property type="evidence" value="ECO:0007669"/>
    <property type="project" value="InterPro"/>
</dbReference>
<dbReference type="PATRIC" id="fig|1120927.3.peg.1619"/>
<dbReference type="SUPFAM" id="SSF47598">
    <property type="entry name" value="Ribbon-helix-helix"/>
    <property type="match status" value="1"/>
</dbReference>
<dbReference type="InterPro" id="IPR005569">
    <property type="entry name" value="Arc_DNA-bd_dom"/>
</dbReference>
<dbReference type="AlphaFoldDB" id="R9B230"/>
<reference evidence="2 3" key="1">
    <citation type="submission" date="2013-03" db="EMBL/GenBank/DDBJ databases">
        <title>The Genome Sequence of Acinetobacter tandoii CIP 107469.</title>
        <authorList>
            <consortium name="The Broad Institute Genome Sequencing Platform"/>
            <consortium name="The Broad Institute Genome Sequencing Center for Infectious Disease"/>
            <person name="Cerqueira G."/>
            <person name="Feldgarden M."/>
            <person name="Courvalin P."/>
            <person name="Perichon B."/>
            <person name="Grillot-Courvalin C."/>
            <person name="Clermont D."/>
            <person name="Rocha E."/>
            <person name="Yoon E.-J."/>
            <person name="Nemec A."/>
            <person name="Walker B."/>
            <person name="Young S.K."/>
            <person name="Zeng Q."/>
            <person name="Gargeya S."/>
            <person name="Fitzgerald M."/>
            <person name="Haas B."/>
            <person name="Abouelleil A."/>
            <person name="Alvarado L."/>
            <person name="Arachchi H.M."/>
            <person name="Berlin A.M."/>
            <person name="Chapman S.B."/>
            <person name="Dewar J."/>
            <person name="Goldberg J."/>
            <person name="Griggs A."/>
            <person name="Gujja S."/>
            <person name="Hansen M."/>
            <person name="Howarth C."/>
            <person name="Imamovic A."/>
            <person name="Larimer J."/>
            <person name="McCowan C."/>
            <person name="Murphy C."/>
            <person name="Neiman D."/>
            <person name="Pearson M."/>
            <person name="Priest M."/>
            <person name="Roberts A."/>
            <person name="Saif S."/>
            <person name="Shea T."/>
            <person name="Sisk P."/>
            <person name="Sykes S."/>
            <person name="Wortman J."/>
            <person name="Nusbaum C."/>
            <person name="Birren B."/>
        </authorList>
    </citation>
    <scope>NUCLEOTIDE SEQUENCE [LARGE SCALE GENOMIC DNA]</scope>
    <source>
        <strain evidence="2 3">CIP 107469</strain>
    </source>
</reference>
<evidence type="ECO:0000313" key="2">
    <source>
        <dbReference type="EMBL" id="EOR08315.1"/>
    </source>
</evidence>
<feature type="domain" description="Arc-like DNA binding" evidence="1">
    <location>
        <begin position="12"/>
        <end position="48"/>
    </location>
</feature>
<keyword evidence="3" id="KW-1185">Reference proteome</keyword>
<organism evidence="2 3">
    <name type="scientific">Acinetobacter tandoii DSM 14970 = CIP 107469</name>
    <dbReference type="NCBI Taxonomy" id="1120927"/>
    <lineage>
        <taxon>Bacteria</taxon>
        <taxon>Pseudomonadati</taxon>
        <taxon>Pseudomonadota</taxon>
        <taxon>Gammaproteobacteria</taxon>
        <taxon>Moraxellales</taxon>
        <taxon>Moraxellaceae</taxon>
        <taxon>Acinetobacter</taxon>
    </lineage>
</organism>
<accession>R9B230</accession>
<dbReference type="InterPro" id="IPR010985">
    <property type="entry name" value="Ribbon_hlx_hlx"/>
</dbReference>
<gene>
    <name evidence="2" type="ORF">I593_01671</name>
</gene>
<comment type="caution">
    <text evidence="2">The sequence shown here is derived from an EMBL/GenBank/DDBJ whole genome shotgun (WGS) entry which is preliminary data.</text>
</comment>
<protein>
    <recommendedName>
        <fullName evidence="1">Arc-like DNA binding domain-containing protein</fullName>
    </recommendedName>
</protein>
<dbReference type="RefSeq" id="WP_016166754.1">
    <property type="nucleotide sequence ID" value="NZ_JHZG01000036.1"/>
</dbReference>
<dbReference type="EMBL" id="AQFM01000036">
    <property type="protein sequence ID" value="EOR08315.1"/>
    <property type="molecule type" value="Genomic_DNA"/>
</dbReference>
<dbReference type="GO" id="GO:0003677">
    <property type="term" value="F:DNA binding"/>
    <property type="evidence" value="ECO:0007669"/>
    <property type="project" value="InterPro"/>
</dbReference>
<dbReference type="eggNOG" id="ENOG5032KDD">
    <property type="taxonomic scope" value="Bacteria"/>
</dbReference>
<evidence type="ECO:0000313" key="3">
    <source>
        <dbReference type="Proteomes" id="UP000016201"/>
    </source>
</evidence>
<sequence>MSNQTDHTIVRLRVPPELKLKIEKSAEANNRSQSAEMVARLEQAFSQNQNDFNAGYNACMAHMIIAVSKAMSEKGIPWSDVQKTLIEVVDDFHRIANDKKAP</sequence>
<evidence type="ECO:0000259" key="1">
    <source>
        <dbReference type="Pfam" id="PF03869"/>
    </source>
</evidence>
<dbReference type="Pfam" id="PF03869">
    <property type="entry name" value="Arc"/>
    <property type="match status" value="1"/>
</dbReference>
<name>R9B230_9GAMM</name>